<evidence type="ECO:0000256" key="1">
    <source>
        <dbReference type="SAM" id="SignalP"/>
    </source>
</evidence>
<accession>A0A853BHV4</accession>
<feature type="chain" id="PRO_5032776296" evidence="1">
    <location>
        <begin position="29"/>
        <end position="323"/>
    </location>
</feature>
<dbReference type="EMBL" id="JACCFO010000001">
    <property type="protein sequence ID" value="NYI94201.1"/>
    <property type="molecule type" value="Genomic_DNA"/>
</dbReference>
<gene>
    <name evidence="2" type="ORF">HNR12_000478</name>
</gene>
<keyword evidence="1" id="KW-0732">Signal</keyword>
<proteinExistence type="predicted"/>
<dbReference type="Proteomes" id="UP000575985">
    <property type="component" value="Unassembled WGS sequence"/>
</dbReference>
<sequence length="323" mass="33583">MPVSAPARLLALAAALALSHTAAAPAHAAAQPDYPGHTDSRYLELDGSEADLRTARDAGCADARQNRDGLRILFLGTQEDGDLLRPPGTTASTGAARTSTDRVPQVAAAYADSFAQCRTGDTTALLALGVNNKDDGGVSGAAAGTAWARVVEAAAQRADNKAVTVTGAVDAEPSWSTPSWARSWVGSYTRATQRTLYAANSADGCPTSATGTTACNNGWDLADVHYTAGGAAPTVLAIPQIYRTDGIQARQWAAVSHWGHVHADGPLRFAGALAQHTACSQRGGCERTDNTPKAAWTQLRDALNANADTRVKELPYASDMSWA</sequence>
<feature type="signal peptide" evidence="1">
    <location>
        <begin position="1"/>
        <end position="28"/>
    </location>
</feature>
<organism evidence="2 3">
    <name type="scientific">Streptomonospora nanhaiensis</name>
    <dbReference type="NCBI Taxonomy" id="1323731"/>
    <lineage>
        <taxon>Bacteria</taxon>
        <taxon>Bacillati</taxon>
        <taxon>Actinomycetota</taxon>
        <taxon>Actinomycetes</taxon>
        <taxon>Streptosporangiales</taxon>
        <taxon>Nocardiopsidaceae</taxon>
        <taxon>Streptomonospora</taxon>
    </lineage>
</organism>
<name>A0A853BHV4_9ACTN</name>
<reference evidence="2 3" key="1">
    <citation type="submission" date="2020-07" db="EMBL/GenBank/DDBJ databases">
        <title>Sequencing the genomes of 1000 actinobacteria strains.</title>
        <authorList>
            <person name="Klenk H.-P."/>
        </authorList>
    </citation>
    <scope>NUCLEOTIDE SEQUENCE [LARGE SCALE GENOMIC DNA]</scope>
    <source>
        <strain evidence="2 3">DSM 45927</strain>
    </source>
</reference>
<evidence type="ECO:0000313" key="3">
    <source>
        <dbReference type="Proteomes" id="UP000575985"/>
    </source>
</evidence>
<comment type="caution">
    <text evidence="2">The sequence shown here is derived from an EMBL/GenBank/DDBJ whole genome shotgun (WGS) entry which is preliminary data.</text>
</comment>
<dbReference type="AlphaFoldDB" id="A0A853BHV4"/>
<dbReference type="RefSeq" id="WP_218901840.1">
    <property type="nucleotide sequence ID" value="NZ_JACCFO010000001.1"/>
</dbReference>
<protein>
    <submittedName>
        <fullName evidence="2">Uncharacterized protein</fullName>
    </submittedName>
</protein>
<evidence type="ECO:0000313" key="2">
    <source>
        <dbReference type="EMBL" id="NYI94201.1"/>
    </source>
</evidence>
<keyword evidence="3" id="KW-1185">Reference proteome</keyword>